<proteinExistence type="predicted"/>
<organism evidence="1 2">
    <name type="scientific">Trichonephila clavata</name>
    <name type="common">Joro spider</name>
    <name type="synonym">Nephila clavata</name>
    <dbReference type="NCBI Taxonomy" id="2740835"/>
    <lineage>
        <taxon>Eukaryota</taxon>
        <taxon>Metazoa</taxon>
        <taxon>Ecdysozoa</taxon>
        <taxon>Arthropoda</taxon>
        <taxon>Chelicerata</taxon>
        <taxon>Arachnida</taxon>
        <taxon>Araneae</taxon>
        <taxon>Araneomorphae</taxon>
        <taxon>Entelegynae</taxon>
        <taxon>Araneoidea</taxon>
        <taxon>Nephilidae</taxon>
        <taxon>Trichonephila</taxon>
    </lineage>
</organism>
<keyword evidence="2" id="KW-1185">Reference proteome</keyword>
<dbReference type="AlphaFoldDB" id="A0A8X6I0V5"/>
<accession>A0A8X6I0V5</accession>
<protein>
    <submittedName>
        <fullName evidence="1">Uncharacterized protein</fullName>
    </submittedName>
</protein>
<dbReference type="OrthoDB" id="8123891at2759"/>
<comment type="caution">
    <text evidence="1">The sequence shown here is derived from an EMBL/GenBank/DDBJ whole genome shotgun (WGS) entry which is preliminary data.</text>
</comment>
<reference evidence="1" key="1">
    <citation type="submission" date="2020-07" db="EMBL/GenBank/DDBJ databases">
        <title>Multicomponent nature underlies the extraordinary mechanical properties of spider dragline silk.</title>
        <authorList>
            <person name="Kono N."/>
            <person name="Nakamura H."/>
            <person name="Mori M."/>
            <person name="Yoshida Y."/>
            <person name="Ohtoshi R."/>
            <person name="Malay A.D."/>
            <person name="Moran D.A.P."/>
            <person name="Tomita M."/>
            <person name="Numata K."/>
            <person name="Arakawa K."/>
        </authorList>
    </citation>
    <scope>NUCLEOTIDE SEQUENCE</scope>
</reference>
<sequence>MFGTRIANEPYDVFHNRRPNHSIRCQGFLHSWEVCHLPIVCLKCAGLHQAKDCTLQFEDPLKCANCGGEHAAN</sequence>
<gene>
    <name evidence="1" type="ORF">TNCT_709751</name>
</gene>
<evidence type="ECO:0000313" key="1">
    <source>
        <dbReference type="EMBL" id="GFR13369.1"/>
    </source>
</evidence>
<dbReference type="EMBL" id="BMAO01017105">
    <property type="protein sequence ID" value="GFR13369.1"/>
    <property type="molecule type" value="Genomic_DNA"/>
</dbReference>
<evidence type="ECO:0000313" key="2">
    <source>
        <dbReference type="Proteomes" id="UP000887116"/>
    </source>
</evidence>
<name>A0A8X6I0V5_TRICU</name>
<dbReference type="Proteomes" id="UP000887116">
    <property type="component" value="Unassembled WGS sequence"/>
</dbReference>